<dbReference type="SUPFAM" id="SSF50156">
    <property type="entry name" value="PDZ domain-like"/>
    <property type="match status" value="1"/>
</dbReference>
<dbReference type="GO" id="GO:0030288">
    <property type="term" value="C:outer membrane-bounded periplasmic space"/>
    <property type="evidence" value="ECO:0007669"/>
    <property type="project" value="TreeGrafter"/>
</dbReference>
<dbReference type="InterPro" id="IPR029045">
    <property type="entry name" value="ClpP/crotonase-like_dom_sf"/>
</dbReference>
<dbReference type="FunFam" id="3.90.226.10:FF:000090">
    <property type="entry name" value="Tail-specific protease"/>
    <property type="match status" value="1"/>
</dbReference>
<evidence type="ECO:0000256" key="3">
    <source>
        <dbReference type="ARBA" id="ARBA00022801"/>
    </source>
</evidence>
<dbReference type="AlphaFoldDB" id="A0A382B459"/>
<reference evidence="6" key="1">
    <citation type="submission" date="2018-05" db="EMBL/GenBank/DDBJ databases">
        <authorList>
            <person name="Lanie J.A."/>
            <person name="Ng W.-L."/>
            <person name="Kazmierczak K.M."/>
            <person name="Andrzejewski T.M."/>
            <person name="Davidsen T.M."/>
            <person name="Wayne K.J."/>
            <person name="Tettelin H."/>
            <person name="Glass J.I."/>
            <person name="Rusch D."/>
            <person name="Podicherti R."/>
            <person name="Tsui H.-C.T."/>
            <person name="Winkler M.E."/>
        </authorList>
    </citation>
    <scope>NUCLEOTIDE SEQUENCE</scope>
</reference>
<dbReference type="GO" id="GO:0007165">
    <property type="term" value="P:signal transduction"/>
    <property type="evidence" value="ECO:0007669"/>
    <property type="project" value="TreeGrafter"/>
</dbReference>
<gene>
    <name evidence="6" type="ORF">METZ01_LOCUS160946</name>
</gene>
<protein>
    <recommendedName>
        <fullName evidence="5">PDZ domain-containing protein</fullName>
    </recommendedName>
</protein>
<dbReference type="Pfam" id="PF03572">
    <property type="entry name" value="Peptidase_S41"/>
    <property type="match status" value="1"/>
</dbReference>
<keyword evidence="2" id="KW-0645">Protease</keyword>
<dbReference type="Gene3D" id="3.90.226.10">
    <property type="entry name" value="2-enoyl-CoA Hydratase, Chain A, domain 1"/>
    <property type="match status" value="1"/>
</dbReference>
<dbReference type="Gene3D" id="2.30.42.10">
    <property type="match status" value="1"/>
</dbReference>
<evidence type="ECO:0000256" key="2">
    <source>
        <dbReference type="ARBA" id="ARBA00022670"/>
    </source>
</evidence>
<evidence type="ECO:0000256" key="4">
    <source>
        <dbReference type="ARBA" id="ARBA00022825"/>
    </source>
</evidence>
<comment type="similarity">
    <text evidence="1">Belongs to the peptidase S41A family.</text>
</comment>
<dbReference type="PANTHER" id="PTHR32060">
    <property type="entry name" value="TAIL-SPECIFIC PROTEASE"/>
    <property type="match status" value="1"/>
</dbReference>
<dbReference type="InterPro" id="IPR004447">
    <property type="entry name" value="Peptidase_S41A"/>
</dbReference>
<dbReference type="InterPro" id="IPR036034">
    <property type="entry name" value="PDZ_sf"/>
</dbReference>
<dbReference type="SMART" id="SM00245">
    <property type="entry name" value="TSPc"/>
    <property type="match status" value="1"/>
</dbReference>
<dbReference type="InterPro" id="IPR005151">
    <property type="entry name" value="Tail-specific_protease"/>
</dbReference>
<dbReference type="GO" id="GO:0004175">
    <property type="term" value="F:endopeptidase activity"/>
    <property type="evidence" value="ECO:0007669"/>
    <property type="project" value="TreeGrafter"/>
</dbReference>
<feature type="domain" description="PDZ" evidence="5">
    <location>
        <begin position="233"/>
        <end position="304"/>
    </location>
</feature>
<dbReference type="InterPro" id="IPR001478">
    <property type="entry name" value="PDZ"/>
</dbReference>
<dbReference type="InterPro" id="IPR020992">
    <property type="entry name" value="Tail_Prtase_C"/>
</dbReference>
<dbReference type="Pfam" id="PF00595">
    <property type="entry name" value="PDZ"/>
    <property type="match status" value="1"/>
</dbReference>
<organism evidence="6">
    <name type="scientific">marine metagenome</name>
    <dbReference type="NCBI Taxonomy" id="408172"/>
    <lineage>
        <taxon>unclassified sequences</taxon>
        <taxon>metagenomes</taxon>
        <taxon>ecological metagenomes</taxon>
    </lineage>
</organism>
<dbReference type="SUPFAM" id="SSF52096">
    <property type="entry name" value="ClpP/crotonase"/>
    <property type="match status" value="1"/>
</dbReference>
<dbReference type="NCBIfam" id="TIGR00225">
    <property type="entry name" value="prc"/>
    <property type="match status" value="1"/>
</dbReference>
<dbReference type="SMART" id="SM00228">
    <property type="entry name" value="PDZ"/>
    <property type="match status" value="1"/>
</dbReference>
<dbReference type="EMBL" id="UINC01027955">
    <property type="protein sequence ID" value="SVB08092.1"/>
    <property type="molecule type" value="Genomic_DNA"/>
</dbReference>
<dbReference type="GO" id="GO:0006508">
    <property type="term" value="P:proteolysis"/>
    <property type="evidence" value="ECO:0007669"/>
    <property type="project" value="UniProtKB-KW"/>
</dbReference>
<evidence type="ECO:0000259" key="5">
    <source>
        <dbReference type="PROSITE" id="PS50106"/>
    </source>
</evidence>
<keyword evidence="3" id="KW-0378">Hydrolase</keyword>
<evidence type="ECO:0000313" key="6">
    <source>
        <dbReference type="EMBL" id="SVB08092.1"/>
    </source>
</evidence>
<keyword evidence="4" id="KW-0720">Serine protease</keyword>
<evidence type="ECO:0000256" key="1">
    <source>
        <dbReference type="ARBA" id="ARBA00009179"/>
    </source>
</evidence>
<proteinExistence type="inferred from homology"/>
<sequence>VKHSKQSFAGAFFWVIGLTIAGASNAATNLAIGVKHPEISKRVVQIMEELHYAKPQIDNSLSSAILDRYLDSLDSNRLYFLSTEIATFGRYRYEFDERLRSGELQPVFDIFNAFSARTEERVSYAIEILANEPDFNLDETFRFDRSELSWPVSEAALREIWRKRIKNDGLGLVLTGKTWAETVEILTERYTRLAKRVTQITSDDVFETFMNAVAHTMDPHSSYLSPRNSEEYRIAMSLSYEGIGASLQLQEDYVTIINIIPGGPAQVDGQLKPEDRITAVGQGTGGELVDVIGWRLDDVVDIIRGPLGTTVRLQVLPAGAAPGSPEQLISIVRDKVKLEEQAAKSQVLDIPRGDHDYKIGVISVPSFYQDHAARSQGDAEYTSTTRDVTRLISELKSTKIDGLVIDLRANGGGHLSEATELSGLFIERGPVVQLRETQGRVQPLDDPSPGEAIYSGPLAVLVDRYSASASEIFAAAIQDYERGVVVGQQTFGKGSVQNLFSLDRIMREPGYGQLTLTIGKYYRVTGDSTQYQGVEPDIQLPSSIDLDRVGESIRDTALPYDRIRPTRFRAKQSLDDEIQRLEAQHTARTTTDPNLNYLISDIAAFKTIRDVETISLNLSQRTIERENLDKQQLERANLRRVALGLNPAESLEDLSSEDTPDILLEEAGRIVADMAALDAAGKLLTKLN</sequence>
<dbReference type="CDD" id="cd06782">
    <property type="entry name" value="cpPDZ_CPP-like"/>
    <property type="match status" value="1"/>
</dbReference>
<dbReference type="GO" id="GO:0008236">
    <property type="term" value="F:serine-type peptidase activity"/>
    <property type="evidence" value="ECO:0007669"/>
    <property type="project" value="UniProtKB-KW"/>
</dbReference>
<dbReference type="Pfam" id="PF11818">
    <property type="entry name" value="DUF3340"/>
    <property type="match status" value="1"/>
</dbReference>
<name>A0A382B459_9ZZZZ</name>
<feature type="non-terminal residue" evidence="6">
    <location>
        <position position="1"/>
    </location>
</feature>
<dbReference type="PROSITE" id="PS50106">
    <property type="entry name" value="PDZ"/>
    <property type="match status" value="1"/>
</dbReference>
<dbReference type="InterPro" id="IPR040573">
    <property type="entry name" value="TSP_N"/>
</dbReference>
<dbReference type="CDD" id="cd07560">
    <property type="entry name" value="Peptidase_S41_CPP"/>
    <property type="match status" value="1"/>
</dbReference>
<accession>A0A382B459</accession>
<dbReference type="Pfam" id="PF17804">
    <property type="entry name" value="TSP_NTD"/>
    <property type="match status" value="1"/>
</dbReference>
<dbReference type="PANTHER" id="PTHR32060:SF22">
    <property type="entry name" value="CARBOXYL-TERMINAL-PROCESSING PEPTIDASE 3, CHLOROPLASTIC"/>
    <property type="match status" value="1"/>
</dbReference>